<evidence type="ECO:0000313" key="8">
    <source>
        <dbReference type="EMBL" id="TWH96685.1"/>
    </source>
</evidence>
<dbReference type="PANTHER" id="PTHR43884:SF20">
    <property type="entry name" value="ACYL-COA DEHYDROGENASE FADE28"/>
    <property type="match status" value="1"/>
</dbReference>
<dbReference type="InterPro" id="IPR046373">
    <property type="entry name" value="Acyl-CoA_Oxase/DH_mid-dom_sf"/>
</dbReference>
<organism evidence="8 9">
    <name type="scientific">Sphingobium wenxiniae (strain DSM 21828 / CGMCC 1.7748 / JZ-1)</name>
    <dbReference type="NCBI Taxonomy" id="595605"/>
    <lineage>
        <taxon>Bacteria</taxon>
        <taxon>Pseudomonadati</taxon>
        <taxon>Pseudomonadota</taxon>
        <taxon>Alphaproteobacteria</taxon>
        <taxon>Sphingomonadales</taxon>
        <taxon>Sphingomonadaceae</taxon>
        <taxon>Sphingobium</taxon>
    </lineage>
</organism>
<evidence type="ECO:0000256" key="1">
    <source>
        <dbReference type="ARBA" id="ARBA00001974"/>
    </source>
</evidence>
<dbReference type="EMBL" id="VLKK01000002">
    <property type="protein sequence ID" value="TWH96685.1"/>
    <property type="molecule type" value="Genomic_DNA"/>
</dbReference>
<keyword evidence="5" id="KW-0560">Oxidoreductase</keyword>
<evidence type="ECO:0000256" key="5">
    <source>
        <dbReference type="ARBA" id="ARBA00023002"/>
    </source>
</evidence>
<feature type="domain" description="Acyl-CoA dehydrogenase/oxidase C-terminal" evidence="6">
    <location>
        <begin position="205"/>
        <end position="335"/>
    </location>
</feature>
<dbReference type="CDD" id="cd00567">
    <property type="entry name" value="ACAD"/>
    <property type="match status" value="1"/>
</dbReference>
<dbReference type="Gene3D" id="1.20.140.10">
    <property type="entry name" value="Butyryl-CoA Dehydrogenase, subunit A, domain 3"/>
    <property type="match status" value="1"/>
</dbReference>
<accession>A0A562KN51</accession>
<evidence type="ECO:0000259" key="7">
    <source>
        <dbReference type="Pfam" id="PF02771"/>
    </source>
</evidence>
<comment type="cofactor">
    <cofactor evidence="1">
        <name>FAD</name>
        <dbReference type="ChEBI" id="CHEBI:57692"/>
    </cofactor>
</comment>
<gene>
    <name evidence="8" type="ORF">IQ35_00616</name>
</gene>
<dbReference type="GO" id="GO:0003995">
    <property type="term" value="F:acyl-CoA dehydrogenase activity"/>
    <property type="evidence" value="ECO:0007669"/>
    <property type="project" value="TreeGrafter"/>
</dbReference>
<dbReference type="SUPFAM" id="SSF47203">
    <property type="entry name" value="Acyl-CoA dehydrogenase C-terminal domain-like"/>
    <property type="match status" value="1"/>
</dbReference>
<dbReference type="AlphaFoldDB" id="A0A562KN51"/>
<name>A0A562KN51_SPHWJ</name>
<dbReference type="GO" id="GO:0050660">
    <property type="term" value="F:flavin adenine dinucleotide binding"/>
    <property type="evidence" value="ECO:0007669"/>
    <property type="project" value="InterPro"/>
</dbReference>
<dbReference type="Pfam" id="PF00441">
    <property type="entry name" value="Acyl-CoA_dh_1"/>
    <property type="match status" value="1"/>
</dbReference>
<dbReference type="InterPro" id="IPR036250">
    <property type="entry name" value="AcylCo_DH-like_C"/>
</dbReference>
<dbReference type="Pfam" id="PF02771">
    <property type="entry name" value="Acyl-CoA_dh_N"/>
    <property type="match status" value="1"/>
</dbReference>
<feature type="domain" description="Acyl-CoA dehydrogenase/oxidase N-terminal" evidence="7">
    <location>
        <begin position="7"/>
        <end position="88"/>
    </location>
</feature>
<evidence type="ECO:0000313" key="9">
    <source>
        <dbReference type="Proteomes" id="UP000316624"/>
    </source>
</evidence>
<dbReference type="SUPFAM" id="SSF56645">
    <property type="entry name" value="Acyl-CoA dehydrogenase NM domain-like"/>
    <property type="match status" value="1"/>
</dbReference>
<dbReference type="Gene3D" id="1.10.540.10">
    <property type="entry name" value="Acyl-CoA dehydrogenase/oxidase, N-terminal domain"/>
    <property type="match status" value="1"/>
</dbReference>
<keyword evidence="3" id="KW-0285">Flavoprotein</keyword>
<comment type="caution">
    <text evidence="8">The sequence shown here is derived from an EMBL/GenBank/DDBJ whole genome shotgun (WGS) entry which is preliminary data.</text>
</comment>
<evidence type="ECO:0000256" key="3">
    <source>
        <dbReference type="ARBA" id="ARBA00022630"/>
    </source>
</evidence>
<reference evidence="8 9" key="1">
    <citation type="journal article" date="2015" name="Stand. Genomic Sci.">
        <title>Genomic Encyclopedia of Bacterial and Archaeal Type Strains, Phase III: the genomes of soil and plant-associated and newly described type strains.</title>
        <authorList>
            <person name="Whitman W.B."/>
            <person name="Woyke T."/>
            <person name="Klenk H.P."/>
            <person name="Zhou Y."/>
            <person name="Lilburn T.G."/>
            <person name="Beck B.J."/>
            <person name="De Vos P."/>
            <person name="Vandamme P."/>
            <person name="Eisen J.A."/>
            <person name="Garrity G."/>
            <person name="Hugenholtz P."/>
            <person name="Kyrpides N.C."/>
        </authorList>
    </citation>
    <scope>NUCLEOTIDE SEQUENCE [LARGE SCALE GENOMIC DNA]</scope>
    <source>
        <strain evidence="8 9">CGMCC 1.7748</strain>
    </source>
</reference>
<evidence type="ECO:0000256" key="2">
    <source>
        <dbReference type="ARBA" id="ARBA00009347"/>
    </source>
</evidence>
<dbReference type="InterPro" id="IPR009100">
    <property type="entry name" value="AcylCoA_DH/oxidase_NM_dom_sf"/>
</dbReference>
<dbReference type="InterPro" id="IPR037069">
    <property type="entry name" value="AcylCoA_DH/ox_N_sf"/>
</dbReference>
<evidence type="ECO:0000256" key="4">
    <source>
        <dbReference type="ARBA" id="ARBA00022827"/>
    </source>
</evidence>
<sequence length="358" mass="37251">MENEILTMLLDQAVRLLDAEASQTRLKALLEEPGSFDAALWGKAVELGWPAIAIAEESGGLGLGIGSLAPLLQELGQRTVSLPLASGYVTAAALLEGGVAADVAAQLASGQAIATLALGEAGECGLSPAVVFSGGTLKGAKAPASFAAVATHALVSARDGDTPGLYLVDLTAAGVTRDVVPTIDNARAAAALRFDDTPATLVVAGWNALLRHAGVAATLVAFEQIGGAERCLRISVDYAKERKVFGQAIGAFQAIKHKLADMYQELEIGRGCAIDALESLEEGRGDFLMLACTARLGAGMAYDFAARECIQTHGGIGVTWEAEPHHHYRRARSLALEIGGAPFWRDLLVDGQQILETV</sequence>
<comment type="similarity">
    <text evidence="2">Belongs to the acyl-CoA dehydrogenase family.</text>
</comment>
<dbReference type="Gene3D" id="2.40.110.10">
    <property type="entry name" value="Butyryl-CoA Dehydrogenase, subunit A, domain 2"/>
    <property type="match status" value="1"/>
</dbReference>
<dbReference type="InterPro" id="IPR009075">
    <property type="entry name" value="AcylCo_DH/oxidase_C"/>
</dbReference>
<proteinExistence type="inferred from homology"/>
<evidence type="ECO:0000259" key="6">
    <source>
        <dbReference type="Pfam" id="PF00441"/>
    </source>
</evidence>
<dbReference type="PANTHER" id="PTHR43884">
    <property type="entry name" value="ACYL-COA DEHYDROGENASE"/>
    <property type="match status" value="1"/>
</dbReference>
<keyword evidence="9" id="KW-1185">Reference proteome</keyword>
<dbReference type="RefSeq" id="WP_021245981.1">
    <property type="nucleotide sequence ID" value="NZ_JACIIY010000009.1"/>
</dbReference>
<dbReference type="InterPro" id="IPR013786">
    <property type="entry name" value="AcylCoA_DH/ox_N"/>
</dbReference>
<protein>
    <submittedName>
        <fullName evidence="8">Alkylation response protein AidB-like acyl-CoA dehydrogenase</fullName>
    </submittedName>
</protein>
<keyword evidence="4" id="KW-0274">FAD</keyword>
<dbReference type="Proteomes" id="UP000316624">
    <property type="component" value="Unassembled WGS sequence"/>
</dbReference>